<keyword evidence="2" id="KW-1185">Reference proteome</keyword>
<organism evidence="1 2">
    <name type="scientific">Chaenocephalus aceratus</name>
    <name type="common">Blackfin icefish</name>
    <name type="synonym">Chaenichthys aceratus</name>
    <dbReference type="NCBI Taxonomy" id="36190"/>
    <lineage>
        <taxon>Eukaryota</taxon>
        <taxon>Metazoa</taxon>
        <taxon>Chordata</taxon>
        <taxon>Craniata</taxon>
        <taxon>Vertebrata</taxon>
        <taxon>Euteleostomi</taxon>
        <taxon>Actinopterygii</taxon>
        <taxon>Neopterygii</taxon>
        <taxon>Teleostei</taxon>
        <taxon>Neoteleostei</taxon>
        <taxon>Acanthomorphata</taxon>
        <taxon>Eupercaria</taxon>
        <taxon>Perciformes</taxon>
        <taxon>Notothenioidei</taxon>
        <taxon>Channichthyidae</taxon>
        <taxon>Chaenocephalus</taxon>
    </lineage>
</organism>
<evidence type="ECO:0000313" key="2">
    <source>
        <dbReference type="Proteomes" id="UP001057452"/>
    </source>
</evidence>
<dbReference type="Proteomes" id="UP001057452">
    <property type="component" value="Chromosome 13"/>
</dbReference>
<reference evidence="1" key="1">
    <citation type="submission" date="2022-05" db="EMBL/GenBank/DDBJ databases">
        <title>Chromosome-level genome of Chaenocephalus aceratus.</title>
        <authorList>
            <person name="Park H."/>
        </authorList>
    </citation>
    <scope>NUCLEOTIDE SEQUENCE</scope>
    <source>
        <strain evidence="1">KU_202001</strain>
    </source>
</reference>
<proteinExistence type="predicted"/>
<gene>
    <name evidence="1" type="ORF">KUCAC02_006051</name>
</gene>
<accession>A0ACB9WRY2</accession>
<feature type="non-terminal residue" evidence="1">
    <location>
        <position position="798"/>
    </location>
</feature>
<comment type="caution">
    <text evidence="1">The sequence shown here is derived from an EMBL/GenBank/DDBJ whole genome shotgun (WGS) entry which is preliminary data.</text>
</comment>
<sequence length="798" mass="89628">MSTVLYQALPLVTSTCGDMKRDPQSSDIFTATPQEEPGVQCVHQVSWLPCQFTDEHVFKNEEGHIETQLIHREALLQFGQIGDAAVNPHGITFLITVSKLDLRRYLEGVEAEQLECELRRYSTAGIHVRWPGLGAREYNHWFTFTLKHTNGLFRITGFLRHPSDTAAPGQQDYNSWTPIGDREMLVTTTAMVMKTLTPSVRAGLGSKQKLHCQFAVDHHGPNFDVEWLLQQRGERTSLFSHSSRSVQSKGSGVLHRSLADGDASYTLPFTKLSSEGTYICSVSVLPLLVSMDIVLQIEEAPRVSLNVGPTLTLLEGGEQRVTCEADSYYPLDVEIEWYMQDPAVAGQRVGAPLPEKLQNVLLSSHKHNNDKTYSLTAFFYLWAALKHSGREFTCRVSHKSLRVPIKKSFTLTVEEPTGWMLYIVISLLLTLCVLLCYLHLGENVSLLPLPSVQCVHQVSWLPCQFTDEHMFKNEEVIHREAKLQFGLKGDADVNPHGITFLITVSKLDLRRYLEGVEAEQLECELRRYSTAGIHVRWPVLGAREYNHWFTFTLKHTNGLFRITGFLRHPSDTAAPGQQDYNSWTPIGDREMLVTTTAMVMKTLTPSVRAGLGSKQKLHCQFAVDHHGPKFDVEWLLLQRGERTSLFSHSSRSVQSKGSGVLHRSLADGDASYTLPFTKLSSEGTYICSVSVLPLLVSMDIVLQIEGSQVSLNVGPTLTLLEGGEQRVTCEADSYYPLDVEIEWYMQDPAVAVPEGAIKKSFTLTVEEPTGWMLYIVISLLLTLCVPCYLYLARRKARQ</sequence>
<dbReference type="EMBL" id="CM043797">
    <property type="protein sequence ID" value="KAI4815928.1"/>
    <property type="molecule type" value="Genomic_DNA"/>
</dbReference>
<name>A0ACB9WRY2_CHAAC</name>
<protein>
    <submittedName>
        <fullName evidence="1">Uncharacterized protein</fullName>
    </submittedName>
</protein>
<evidence type="ECO:0000313" key="1">
    <source>
        <dbReference type="EMBL" id="KAI4815928.1"/>
    </source>
</evidence>